<dbReference type="Pfam" id="PF13349">
    <property type="entry name" value="DUF4097"/>
    <property type="match status" value="1"/>
</dbReference>
<dbReference type="InterPro" id="IPR025164">
    <property type="entry name" value="Toastrack_DUF4097"/>
</dbReference>
<dbReference type="InterPro" id="IPR053959">
    <property type="entry name" value="YvlB/LiaX_N"/>
</dbReference>
<dbReference type="OrthoDB" id="2240743at2"/>
<evidence type="ECO:0000259" key="3">
    <source>
        <dbReference type="Pfam" id="PF22746"/>
    </source>
</evidence>
<dbReference type="EMBL" id="RAPK01000006">
    <property type="protein sequence ID" value="RKD76548.1"/>
    <property type="molecule type" value="Genomic_DNA"/>
</dbReference>
<organism evidence="4 5">
    <name type="scientific">Sinobaca qinghaiensis</name>
    <dbReference type="NCBI Taxonomy" id="342944"/>
    <lineage>
        <taxon>Bacteria</taxon>
        <taxon>Bacillati</taxon>
        <taxon>Bacillota</taxon>
        <taxon>Bacilli</taxon>
        <taxon>Bacillales</taxon>
        <taxon>Sporolactobacillaceae</taxon>
        <taxon>Sinobaca</taxon>
    </lineage>
</organism>
<evidence type="ECO:0000313" key="5">
    <source>
        <dbReference type="Proteomes" id="UP000285120"/>
    </source>
</evidence>
<dbReference type="AlphaFoldDB" id="A0A419V990"/>
<evidence type="ECO:0000313" key="4">
    <source>
        <dbReference type="EMBL" id="RKD76548.1"/>
    </source>
</evidence>
<dbReference type="Pfam" id="PF22746">
    <property type="entry name" value="SHOCT-like_DUF2089-C"/>
    <property type="match status" value="1"/>
</dbReference>
<reference evidence="4 5" key="1">
    <citation type="submission" date="2018-09" db="EMBL/GenBank/DDBJ databases">
        <title>Genomic Encyclopedia of Archaeal and Bacterial Type Strains, Phase II (KMG-II): from individual species to whole genera.</title>
        <authorList>
            <person name="Goeker M."/>
        </authorList>
    </citation>
    <scope>NUCLEOTIDE SEQUENCE [LARGE SCALE GENOMIC DNA]</scope>
    <source>
        <strain evidence="4 5">DSM 17008</strain>
    </source>
</reference>
<dbReference type="Proteomes" id="UP000285120">
    <property type="component" value="Unassembled WGS sequence"/>
</dbReference>
<proteinExistence type="predicted"/>
<keyword evidence="5" id="KW-1185">Reference proteome</keyword>
<evidence type="ECO:0000256" key="1">
    <source>
        <dbReference type="SAM" id="MobiDB-lite"/>
    </source>
</evidence>
<sequence>MEEERRQILRMIEEGKISAEEGVRLLEALSADKSGSSRSGRKNGSTRSSQRSSGGFGADPFNIFRDAAGRAFQRRDRQPPFDKEKKMFQEWSDQASSFVDTAVKKVKEMDLDFNFGPYTEVSHTFELQHLSDKNIEFALENGSFEWKTWDMPGIKIDCRVKVYREESEDQASSRFLNDAEFGSEEGRLLFRTKSKAMKVEAVVYVPSKRYESIKWHTFNGHLKGESIDTDRFSAKASNGSLFFRDVQASRMFAETGNGPITLQGGSADLATLKTWNGSVMCRAEVKDLEVEVFNGSVTGILSYKEDAKAVIQAKTGNIDLELEPSARTDGHLETMTGTYHNDLAEVEILEEQKEFVQKSVRFMSRPTASPTLRLEALTKTGSITVKPKI</sequence>
<name>A0A419V990_9BACL</name>
<dbReference type="RefSeq" id="WP_120191940.1">
    <property type="nucleotide sequence ID" value="NZ_RAPK01000006.1"/>
</dbReference>
<dbReference type="InterPro" id="IPR016599">
    <property type="entry name" value="UCP012569"/>
</dbReference>
<protein>
    <submittedName>
        <fullName evidence="4">DUF4097 and DUF4098 domain-containing protein YvlB</fullName>
    </submittedName>
</protein>
<dbReference type="PIRSF" id="PIRSF012569">
    <property type="entry name" value="UCP012569"/>
    <property type="match status" value="1"/>
</dbReference>
<feature type="domain" description="DUF4097" evidence="2">
    <location>
        <begin position="194"/>
        <end position="349"/>
    </location>
</feature>
<feature type="compositionally biased region" description="Low complexity" evidence="1">
    <location>
        <begin position="34"/>
        <end position="53"/>
    </location>
</feature>
<comment type="caution">
    <text evidence="4">The sequence shown here is derived from an EMBL/GenBank/DDBJ whole genome shotgun (WGS) entry which is preliminary data.</text>
</comment>
<feature type="region of interest" description="Disordered" evidence="1">
    <location>
        <begin position="29"/>
        <end position="62"/>
    </location>
</feature>
<accession>A0A419V990</accession>
<feature type="domain" description="YvlB/LiaX N-terminal" evidence="3">
    <location>
        <begin position="3"/>
        <end position="33"/>
    </location>
</feature>
<gene>
    <name evidence="4" type="ORF">ATL39_0767</name>
</gene>
<evidence type="ECO:0000259" key="2">
    <source>
        <dbReference type="Pfam" id="PF13349"/>
    </source>
</evidence>